<dbReference type="AlphaFoldDB" id="A0A1D2VKC8"/>
<keyword evidence="11" id="KW-0325">Glycoprotein</keyword>
<evidence type="ECO:0000256" key="5">
    <source>
        <dbReference type="ARBA" id="ARBA00022448"/>
    </source>
</evidence>
<evidence type="ECO:0000256" key="12">
    <source>
        <dbReference type="SAM" id="MobiDB-lite"/>
    </source>
</evidence>
<dbReference type="EMBL" id="KV454478">
    <property type="protein sequence ID" value="ODV62053.1"/>
    <property type="molecule type" value="Genomic_DNA"/>
</dbReference>
<keyword evidence="9" id="KW-1133">Transmembrane helix</keyword>
<protein>
    <recommendedName>
        <fullName evidence="4">Protein SOP4</fullName>
    </recommendedName>
</protein>
<evidence type="ECO:0000256" key="2">
    <source>
        <dbReference type="ARBA" id="ARBA00004115"/>
    </source>
</evidence>
<keyword evidence="8" id="KW-0653">Protein transport</keyword>
<evidence type="ECO:0000256" key="11">
    <source>
        <dbReference type="ARBA" id="ARBA00023180"/>
    </source>
</evidence>
<keyword evidence="5" id="KW-0813">Transport</keyword>
<organism evidence="13 14">
    <name type="scientific">Ascoidea rubescens DSM 1968</name>
    <dbReference type="NCBI Taxonomy" id="1344418"/>
    <lineage>
        <taxon>Eukaryota</taxon>
        <taxon>Fungi</taxon>
        <taxon>Dikarya</taxon>
        <taxon>Ascomycota</taxon>
        <taxon>Saccharomycotina</taxon>
        <taxon>Saccharomycetes</taxon>
        <taxon>Ascoideaceae</taxon>
        <taxon>Ascoidea</taxon>
    </lineage>
</organism>
<comment type="subcellular location">
    <subcellularLocation>
        <location evidence="2">Endoplasmic reticulum membrane</location>
        <topology evidence="2">Single-pass type I membrane protein</topology>
    </subcellularLocation>
</comment>
<dbReference type="GeneID" id="30966483"/>
<evidence type="ECO:0000313" key="14">
    <source>
        <dbReference type="Proteomes" id="UP000095038"/>
    </source>
</evidence>
<dbReference type="Proteomes" id="UP000095038">
    <property type="component" value="Unassembled WGS sequence"/>
</dbReference>
<evidence type="ECO:0000256" key="10">
    <source>
        <dbReference type="ARBA" id="ARBA00023136"/>
    </source>
</evidence>
<dbReference type="GO" id="GO:0015031">
    <property type="term" value="P:protein transport"/>
    <property type="evidence" value="ECO:0007669"/>
    <property type="project" value="UniProtKB-KW"/>
</dbReference>
<dbReference type="STRING" id="1344418.A0A1D2VKC8"/>
<comment type="function">
    <text evidence="1">Involved in the export of PMA1, possibly through the monitoring or assisting of PMA1 folding and acquisition of competence to enter vesicles.</text>
</comment>
<proteinExistence type="inferred from homology"/>
<feature type="compositionally biased region" description="Polar residues" evidence="12">
    <location>
        <begin position="168"/>
        <end position="178"/>
    </location>
</feature>
<dbReference type="FunCoup" id="A0A1D2VKC8">
    <property type="interactions" value="34"/>
</dbReference>
<sequence length="190" mass="21615">MLIPSRELHPSSDNIEFRVPLRHDGSFKTLQDLSIGDYLLTVSSTDYNFDKDRFVVLINETQDASNNNITITAYENELGHRYNDLIEVDYPLNITLNQKNPLRKYYEPKNKGITTSGPIAGLLNSKLALFGTVSSIILLIGFNYIQKLDPDFLKDLQNDYSNLQQVVAQNKNPKNSQRPALPTKVKSKRN</sequence>
<keyword evidence="7" id="KW-0732">Signal</keyword>
<evidence type="ECO:0000313" key="13">
    <source>
        <dbReference type="EMBL" id="ODV62053.1"/>
    </source>
</evidence>
<evidence type="ECO:0000256" key="3">
    <source>
        <dbReference type="ARBA" id="ARBA00007486"/>
    </source>
</evidence>
<dbReference type="GO" id="GO:0005789">
    <property type="term" value="C:endoplasmic reticulum membrane"/>
    <property type="evidence" value="ECO:0007669"/>
    <property type="project" value="UniProtKB-SubCell"/>
</dbReference>
<dbReference type="RefSeq" id="XP_020048360.1">
    <property type="nucleotide sequence ID" value="XM_020192847.1"/>
</dbReference>
<evidence type="ECO:0000256" key="4">
    <source>
        <dbReference type="ARBA" id="ARBA00020106"/>
    </source>
</evidence>
<keyword evidence="6" id="KW-0812">Transmembrane</keyword>
<evidence type="ECO:0000256" key="1">
    <source>
        <dbReference type="ARBA" id="ARBA00002205"/>
    </source>
</evidence>
<comment type="similarity">
    <text evidence="3">Belongs to the SOP4 family.</text>
</comment>
<name>A0A1D2VKC8_9ASCO</name>
<evidence type="ECO:0000256" key="9">
    <source>
        <dbReference type="ARBA" id="ARBA00022989"/>
    </source>
</evidence>
<gene>
    <name evidence="13" type="ORF">ASCRUDRAFT_7487</name>
</gene>
<reference evidence="14" key="1">
    <citation type="submission" date="2016-05" db="EMBL/GenBank/DDBJ databases">
        <title>Comparative genomics of biotechnologically important yeasts.</title>
        <authorList>
            <consortium name="DOE Joint Genome Institute"/>
            <person name="Riley R."/>
            <person name="Haridas S."/>
            <person name="Wolfe K.H."/>
            <person name="Lopes M.R."/>
            <person name="Hittinger C.T."/>
            <person name="Goker M."/>
            <person name="Salamov A."/>
            <person name="Wisecaver J."/>
            <person name="Long T.M."/>
            <person name="Aerts A.L."/>
            <person name="Barry K."/>
            <person name="Choi C."/>
            <person name="Clum A."/>
            <person name="Coughlan A.Y."/>
            <person name="Deshpande S."/>
            <person name="Douglass A.P."/>
            <person name="Hanson S.J."/>
            <person name="Klenk H.-P."/>
            <person name="Labutti K."/>
            <person name="Lapidus A."/>
            <person name="Lindquist E."/>
            <person name="Lipzen A."/>
            <person name="Meier-Kolthoff J.P."/>
            <person name="Ohm R.A."/>
            <person name="Otillar R.P."/>
            <person name="Pangilinan J."/>
            <person name="Peng Y."/>
            <person name="Rokas A."/>
            <person name="Rosa C.A."/>
            <person name="Scheuner C."/>
            <person name="Sibirny A.A."/>
            <person name="Slot J.C."/>
            <person name="Stielow J.B."/>
            <person name="Sun H."/>
            <person name="Kurtzman C.P."/>
            <person name="Blackwell M."/>
            <person name="Grigoriev I.V."/>
            <person name="Jeffries T.W."/>
        </authorList>
    </citation>
    <scope>NUCLEOTIDE SEQUENCE [LARGE SCALE GENOMIC DNA]</scope>
    <source>
        <strain evidence="14">DSM 1968</strain>
    </source>
</reference>
<keyword evidence="10" id="KW-0472">Membrane</keyword>
<evidence type="ECO:0000256" key="6">
    <source>
        <dbReference type="ARBA" id="ARBA00022692"/>
    </source>
</evidence>
<dbReference type="InterPro" id="IPR031395">
    <property type="entry name" value="Sop4"/>
</dbReference>
<feature type="region of interest" description="Disordered" evidence="12">
    <location>
        <begin position="168"/>
        <end position="190"/>
    </location>
</feature>
<evidence type="ECO:0000256" key="8">
    <source>
        <dbReference type="ARBA" id="ARBA00022927"/>
    </source>
</evidence>
<evidence type="ECO:0000256" key="7">
    <source>
        <dbReference type="ARBA" id="ARBA00022729"/>
    </source>
</evidence>
<accession>A0A1D2VKC8</accession>
<dbReference type="Pfam" id="PF17081">
    <property type="entry name" value="SOP4"/>
    <property type="match status" value="1"/>
</dbReference>
<dbReference type="InParanoid" id="A0A1D2VKC8"/>
<keyword evidence="14" id="KW-1185">Reference proteome</keyword>